<dbReference type="InterPro" id="IPR037181">
    <property type="entry name" value="SUFU_N"/>
</dbReference>
<dbReference type="PIRSF" id="PIRSF038192">
    <property type="entry name" value="Txn_reg_BtrU_prd"/>
    <property type="match status" value="1"/>
</dbReference>
<dbReference type="GO" id="GO:0005737">
    <property type="term" value="C:cytoplasm"/>
    <property type="evidence" value="ECO:0007669"/>
    <property type="project" value="TreeGrafter"/>
</dbReference>
<protein>
    <submittedName>
        <fullName evidence="3">Suppressor of fused domain protein</fullName>
    </submittedName>
</protein>
<dbReference type="InterPro" id="IPR017429">
    <property type="entry name" value="Suppressor_of_fused_bac"/>
</dbReference>
<evidence type="ECO:0000256" key="1">
    <source>
        <dbReference type="SAM" id="MobiDB-lite"/>
    </source>
</evidence>
<comment type="caution">
    <text evidence="3">The sequence shown here is derived from an EMBL/GenBank/DDBJ whole genome shotgun (WGS) entry which is preliminary data.</text>
</comment>
<accession>A0A9D2GIC7</accession>
<dbReference type="Proteomes" id="UP000824101">
    <property type="component" value="Unassembled WGS sequence"/>
</dbReference>
<dbReference type="AlphaFoldDB" id="A0A9D2GIC7"/>
<dbReference type="SUPFAM" id="SSF103359">
    <property type="entry name" value="Suppressor of Fused, N-terminal domain"/>
    <property type="match status" value="1"/>
</dbReference>
<dbReference type="EMBL" id="DXBC01000128">
    <property type="protein sequence ID" value="HIZ79758.1"/>
    <property type="molecule type" value="Genomic_DNA"/>
</dbReference>
<name>A0A9D2GIC7_9FIRM</name>
<feature type="domain" description="Suppressor of fused-like" evidence="2">
    <location>
        <begin position="54"/>
        <end position="215"/>
    </location>
</feature>
<feature type="region of interest" description="Disordered" evidence="1">
    <location>
        <begin position="1"/>
        <end position="30"/>
    </location>
</feature>
<dbReference type="PANTHER" id="PTHR10928:SF2">
    <property type="entry name" value="SUPPRESSOR OF FUSED HOMOLOG"/>
    <property type="match status" value="1"/>
</dbReference>
<evidence type="ECO:0000259" key="2">
    <source>
        <dbReference type="Pfam" id="PF05076"/>
    </source>
</evidence>
<evidence type="ECO:0000313" key="3">
    <source>
        <dbReference type="EMBL" id="HIZ79758.1"/>
    </source>
</evidence>
<dbReference type="InterPro" id="IPR020941">
    <property type="entry name" value="SUFU-like_domain"/>
</dbReference>
<evidence type="ECO:0000313" key="4">
    <source>
        <dbReference type="Proteomes" id="UP000824101"/>
    </source>
</evidence>
<feature type="compositionally biased region" description="Basic and acidic residues" evidence="1">
    <location>
        <begin position="15"/>
        <end position="24"/>
    </location>
</feature>
<organism evidence="3 4">
    <name type="scientific">Candidatus Lachnoclostridium stercorigallinarum</name>
    <dbReference type="NCBI Taxonomy" id="2838634"/>
    <lineage>
        <taxon>Bacteria</taxon>
        <taxon>Bacillati</taxon>
        <taxon>Bacillota</taxon>
        <taxon>Clostridia</taxon>
        <taxon>Lachnospirales</taxon>
        <taxon>Lachnospiraceae</taxon>
    </lineage>
</organism>
<dbReference type="PANTHER" id="PTHR10928">
    <property type="entry name" value="SUPPRESSOR OF FUSED"/>
    <property type="match status" value="1"/>
</dbReference>
<reference evidence="3" key="1">
    <citation type="journal article" date="2021" name="PeerJ">
        <title>Extensive microbial diversity within the chicken gut microbiome revealed by metagenomics and culture.</title>
        <authorList>
            <person name="Gilroy R."/>
            <person name="Ravi A."/>
            <person name="Getino M."/>
            <person name="Pursley I."/>
            <person name="Horton D.L."/>
            <person name="Alikhan N.F."/>
            <person name="Baker D."/>
            <person name="Gharbi K."/>
            <person name="Hall N."/>
            <person name="Watson M."/>
            <person name="Adriaenssens E.M."/>
            <person name="Foster-Nyarko E."/>
            <person name="Jarju S."/>
            <person name="Secka A."/>
            <person name="Antonio M."/>
            <person name="Oren A."/>
            <person name="Chaudhuri R.R."/>
            <person name="La Ragione R."/>
            <person name="Hildebrand F."/>
            <person name="Pallen M.J."/>
        </authorList>
    </citation>
    <scope>NUCLEOTIDE SEQUENCE</scope>
    <source>
        <strain evidence="3">ChiBcec1-1093</strain>
    </source>
</reference>
<dbReference type="InterPro" id="IPR007768">
    <property type="entry name" value="Suppressor_of_fused"/>
</dbReference>
<sequence length="346" mass="38317">MDRPLGEAAEQGQTESREQEKRGGMDAIGGALSRLYPGQEGKYYGTVIPARLGGKDPLDGIEVWESGNALPHWHYVTYGFSELYDKECGDPDNSGYGFELTFRLKKTEEEPPVWPMNLLENLARYVFSTGNGFAAGHYIDCSGPIALDEETDLTALAFRVDPELGEIDTPNGHLVFLQAEAVTRDEMEALMCWNGVKFLEQAETILPLGITDLERTSLMKREDFRAAWEKGVQEDGSSTRFLYTDELDAGRQGGESWLRLGKAHADTISTMLRARVGKGRPLYLDSRDATVGFRPGDQAAAELRDGVFTFVLTKEALEELCLVLHNKKGSCRLEQLPLTVELTPGA</sequence>
<dbReference type="Pfam" id="PF05076">
    <property type="entry name" value="SUFU"/>
    <property type="match status" value="1"/>
</dbReference>
<gene>
    <name evidence="3" type="ORF">IAA17_08230</name>
</gene>
<reference evidence="3" key="2">
    <citation type="submission" date="2021-04" db="EMBL/GenBank/DDBJ databases">
        <authorList>
            <person name="Gilroy R."/>
        </authorList>
    </citation>
    <scope>NUCLEOTIDE SEQUENCE</scope>
    <source>
        <strain evidence="3">ChiBcec1-1093</strain>
    </source>
</reference>
<proteinExistence type="predicted"/>